<dbReference type="GO" id="GO:0006424">
    <property type="term" value="P:glutamyl-tRNA aminoacylation"/>
    <property type="evidence" value="ECO:0007669"/>
    <property type="project" value="InterPro"/>
</dbReference>
<dbReference type="InterPro" id="IPR049940">
    <property type="entry name" value="GluQ/Sye"/>
</dbReference>
<dbReference type="PANTHER" id="PTHR43311:SF1">
    <property type="entry name" value="GLUTAMYL-Q TRNA(ASP) SYNTHETASE"/>
    <property type="match status" value="1"/>
</dbReference>
<comment type="function">
    <text evidence="7">Catalyzes the tRNA-independent activation of glutamate in presence of ATP and the subsequent transfer of glutamate onto a tRNA(Asp). Glutamate is transferred on the 2-amino-5-(4,5-dihydroxy-2-cyclopenten-1-yl) moiety of the queuosine in the wobble position of the QUC anticodon.</text>
</comment>
<keyword evidence="4" id="KW-0862">Zinc</keyword>
<keyword evidence="1 7" id="KW-0436">Ligase</keyword>
<accession>A0AAW8B312</accession>
<dbReference type="InterPro" id="IPR020058">
    <property type="entry name" value="Glu/Gln-tRNA-synth_Ib_cat-dom"/>
</dbReference>
<keyword evidence="11" id="KW-1185">Reference proteome</keyword>
<dbReference type="GO" id="GO:0005524">
    <property type="term" value="F:ATP binding"/>
    <property type="evidence" value="ECO:0007669"/>
    <property type="project" value="UniProtKB-KW"/>
</dbReference>
<feature type="binding site" evidence="7">
    <location>
        <position position="175"/>
    </location>
    <ligand>
        <name>L-glutamate</name>
        <dbReference type="ChEBI" id="CHEBI:29985"/>
    </ligand>
</feature>
<feature type="binding site" evidence="7">
    <location>
        <position position="193"/>
    </location>
    <ligand>
        <name>L-glutamate</name>
        <dbReference type="ChEBI" id="CHEBI:29985"/>
    </ligand>
</feature>
<dbReference type="GO" id="GO:0006400">
    <property type="term" value="P:tRNA modification"/>
    <property type="evidence" value="ECO:0007669"/>
    <property type="project" value="InterPro"/>
</dbReference>
<comment type="similarity">
    <text evidence="7">Belongs to the class-I aminoacyl-tRNA synthetase family. GluQ subfamily.</text>
</comment>
<dbReference type="GO" id="GO:0004818">
    <property type="term" value="F:glutamate-tRNA ligase activity"/>
    <property type="evidence" value="ECO:0007669"/>
    <property type="project" value="TreeGrafter"/>
</dbReference>
<name>A0AAW8B312_9GAMM</name>
<dbReference type="PRINTS" id="PR00987">
    <property type="entry name" value="TRNASYNTHGLU"/>
</dbReference>
<dbReference type="InterPro" id="IPR000924">
    <property type="entry name" value="Glu/Gln-tRNA-synth"/>
</dbReference>
<reference evidence="10" key="1">
    <citation type="journal article" date="2010" name="Int. J. Syst. Evol. Microbiol.">
        <title>Porticoccus litoralis gen. nov., sp. nov., a gammaproteobacterium isolated from the Yellow Sea.</title>
        <authorList>
            <person name="Oh H.M."/>
            <person name="Kim H."/>
            <person name="Kim K.M."/>
            <person name="Min G.S."/>
            <person name="Cho J.C."/>
        </authorList>
    </citation>
    <scope>NUCLEOTIDE SEQUENCE</scope>
    <source>
        <strain evidence="10">DSM 25064</strain>
    </source>
</reference>
<evidence type="ECO:0000256" key="1">
    <source>
        <dbReference type="ARBA" id="ARBA00022598"/>
    </source>
</evidence>
<evidence type="ECO:0000256" key="2">
    <source>
        <dbReference type="ARBA" id="ARBA00022723"/>
    </source>
</evidence>
<evidence type="ECO:0000256" key="6">
    <source>
        <dbReference type="ARBA" id="ARBA00023146"/>
    </source>
</evidence>
<feature type="domain" description="Glutamyl/glutaminyl-tRNA synthetase class Ib catalytic" evidence="9">
    <location>
        <begin position="11"/>
        <end position="113"/>
    </location>
</feature>
<evidence type="ECO:0000313" key="11">
    <source>
        <dbReference type="Proteomes" id="UP001178354"/>
    </source>
</evidence>
<dbReference type="HAMAP" id="MF_01428">
    <property type="entry name" value="Glu_Q_tRNA_synth"/>
    <property type="match status" value="1"/>
</dbReference>
<feature type="domain" description="Glutamyl/glutaminyl-tRNA synthetase class Ib catalytic" evidence="9">
    <location>
        <begin position="125"/>
        <end position="238"/>
    </location>
</feature>
<keyword evidence="5 7" id="KW-0067">ATP-binding</keyword>
<dbReference type="SUPFAM" id="SSF52374">
    <property type="entry name" value="Nucleotidylyl transferase"/>
    <property type="match status" value="1"/>
</dbReference>
<dbReference type="InterPro" id="IPR022380">
    <property type="entry name" value="Glu-Q_tRNA(Asp)_Synthase"/>
</dbReference>
<dbReference type="AlphaFoldDB" id="A0AAW8B312"/>
<evidence type="ECO:0000256" key="3">
    <source>
        <dbReference type="ARBA" id="ARBA00022741"/>
    </source>
</evidence>
<keyword evidence="6 7" id="KW-0030">Aminoacyl-tRNA synthetase</keyword>
<keyword evidence="8" id="KW-0648">Protein biosynthesis</keyword>
<protein>
    <recommendedName>
        <fullName evidence="7">Glutamyl-Q tRNA(Asp) synthetase</fullName>
        <shortName evidence="7">Glu-Q-RSs</shortName>
        <ecNumber evidence="7">6.1.1.-</ecNumber>
    </recommendedName>
</protein>
<keyword evidence="3 7" id="KW-0547">Nucleotide-binding</keyword>
<evidence type="ECO:0000256" key="8">
    <source>
        <dbReference type="RuleBase" id="RU363037"/>
    </source>
</evidence>
<dbReference type="GO" id="GO:0005829">
    <property type="term" value="C:cytosol"/>
    <property type="evidence" value="ECO:0007669"/>
    <property type="project" value="TreeGrafter"/>
</dbReference>
<gene>
    <name evidence="10" type="primary">gluQRS</name>
    <name evidence="7" type="synonym">gluQ</name>
    <name evidence="10" type="ORF">Q8A57_04950</name>
</gene>
<dbReference type="EC" id="6.1.1.-" evidence="7"/>
<reference evidence="10" key="2">
    <citation type="submission" date="2023-08" db="EMBL/GenBank/DDBJ databases">
        <authorList>
            <person name="Luo J."/>
        </authorList>
    </citation>
    <scope>NUCLEOTIDE SEQUENCE</scope>
    <source>
        <strain evidence="10">DSM 25064</strain>
    </source>
</reference>
<sequence>MVSPATPYIGRFAPSPTGPLHFGSLATAVASYLDARHYHGQWLLRMEDIDPPREMAGAADLILQQLEIHALHWDSKVLFQSTRSDAYRETLKQLEADGLIYRCHCSRQQLKERGGLHPRRCTYTGNPDKPHALRLAVADESEITYTDLFQGQQHQHIKQEVGDFVLHRKDGLFAYQLAVVLDDAFQGVNHVIRGSDLLDSTARQIYLQQLLGVASPQYGHLPVAVDTAGNKLSKQNMAPPVERTTPTLNLWVAMQWLGMTPPQALQQATPGELITWAIPHWDRKAVPGLIQQLAP</sequence>
<dbReference type="Proteomes" id="UP001178354">
    <property type="component" value="Unassembled WGS sequence"/>
</dbReference>
<dbReference type="GO" id="GO:0008270">
    <property type="term" value="F:zinc ion binding"/>
    <property type="evidence" value="ECO:0007669"/>
    <property type="project" value="InterPro"/>
</dbReference>
<dbReference type="PANTHER" id="PTHR43311">
    <property type="entry name" value="GLUTAMATE--TRNA LIGASE"/>
    <property type="match status" value="1"/>
</dbReference>
<evidence type="ECO:0000259" key="9">
    <source>
        <dbReference type="Pfam" id="PF00749"/>
    </source>
</evidence>
<comment type="caution">
    <text evidence="10">The sequence shown here is derived from an EMBL/GenBank/DDBJ whole genome shotgun (WGS) entry which is preliminary data.</text>
</comment>
<dbReference type="Pfam" id="PF00749">
    <property type="entry name" value="tRNA-synt_1c"/>
    <property type="match status" value="2"/>
</dbReference>
<proteinExistence type="inferred from homology"/>
<feature type="binding site" evidence="7">
    <location>
        <begin position="11"/>
        <end position="15"/>
    </location>
    <ligand>
        <name>L-glutamate</name>
        <dbReference type="ChEBI" id="CHEBI:29985"/>
    </ligand>
</feature>
<feature type="binding site" evidence="7">
    <location>
        <position position="47"/>
    </location>
    <ligand>
        <name>L-glutamate</name>
        <dbReference type="ChEBI" id="CHEBI:29985"/>
    </ligand>
</feature>
<feature type="binding site" evidence="7">
    <location>
        <position position="234"/>
    </location>
    <ligand>
        <name>ATP</name>
        <dbReference type="ChEBI" id="CHEBI:30616"/>
    </ligand>
</feature>
<feature type="short sequence motif" description="'KMSKS' region" evidence="7">
    <location>
        <begin position="231"/>
        <end position="235"/>
    </location>
</feature>
<dbReference type="NCBIfam" id="NF004314">
    <property type="entry name" value="PRK05710.1-3"/>
    <property type="match status" value="1"/>
</dbReference>
<dbReference type="Gene3D" id="3.90.800.10">
    <property type="entry name" value="Glutamyl-tRNA Synthetase, Domain 3"/>
    <property type="match status" value="1"/>
</dbReference>
<comment type="caution">
    <text evidence="7">Lacks conserved residue(s) required for the propagation of feature annotation.</text>
</comment>
<dbReference type="FunFam" id="3.40.50.620:FF:000093">
    <property type="entry name" value="Glutamyl-Q tRNA(Asp) synthetase"/>
    <property type="match status" value="1"/>
</dbReference>
<evidence type="ECO:0000256" key="5">
    <source>
        <dbReference type="ARBA" id="ARBA00022840"/>
    </source>
</evidence>
<dbReference type="Gene3D" id="3.40.50.620">
    <property type="entry name" value="HUPs"/>
    <property type="match status" value="1"/>
</dbReference>
<dbReference type="RefSeq" id="WP_305169880.1">
    <property type="nucleotide sequence ID" value="NZ_JAUUUU010000002.1"/>
</dbReference>
<dbReference type="InterPro" id="IPR014729">
    <property type="entry name" value="Rossmann-like_a/b/a_fold"/>
</dbReference>
<dbReference type="NCBIfam" id="TIGR03838">
    <property type="entry name" value="queuosine_YadB"/>
    <property type="match status" value="1"/>
</dbReference>
<evidence type="ECO:0000256" key="4">
    <source>
        <dbReference type="ARBA" id="ARBA00022833"/>
    </source>
</evidence>
<dbReference type="EMBL" id="JAUUUU010000002">
    <property type="protein sequence ID" value="MDP1520312.1"/>
    <property type="molecule type" value="Genomic_DNA"/>
</dbReference>
<evidence type="ECO:0000313" key="10">
    <source>
        <dbReference type="EMBL" id="MDP1520312.1"/>
    </source>
</evidence>
<organism evidence="10 11">
    <name type="scientific">Porticoccus litoralis</name>
    <dbReference type="NCBI Taxonomy" id="434086"/>
    <lineage>
        <taxon>Bacteria</taxon>
        <taxon>Pseudomonadati</taxon>
        <taxon>Pseudomonadota</taxon>
        <taxon>Gammaproteobacteria</taxon>
        <taxon>Cellvibrionales</taxon>
        <taxon>Porticoccaceae</taxon>
        <taxon>Porticoccus</taxon>
    </lineage>
</organism>
<evidence type="ECO:0000256" key="7">
    <source>
        <dbReference type="HAMAP-Rule" id="MF_01428"/>
    </source>
</evidence>
<feature type="short sequence motif" description="'HIGH' region" evidence="7">
    <location>
        <begin position="14"/>
        <end position="24"/>
    </location>
</feature>
<keyword evidence="2" id="KW-0479">Metal-binding</keyword>